<gene>
    <name evidence="2" type="ORF">Clacol_010390</name>
</gene>
<reference evidence="2" key="1">
    <citation type="submission" date="2021-10" db="EMBL/GenBank/DDBJ databases">
        <title>De novo Genome Assembly of Clathrus columnatus (Basidiomycota, Fungi) Using Illumina and Nanopore Sequence Data.</title>
        <authorList>
            <person name="Ogiso-Tanaka E."/>
            <person name="Itagaki H."/>
            <person name="Hosoya T."/>
            <person name="Hosaka K."/>
        </authorList>
    </citation>
    <scope>NUCLEOTIDE SEQUENCE</scope>
    <source>
        <strain evidence="2">MO-923</strain>
    </source>
</reference>
<sequence>MSGFNSFLTNEQRTSKGAFIPPKFEETDRNNPELEAKELQDENFLSQRLSEAQERGRQERTKLLRGERHDPTQEAHMHGNEPSRGAVIDRDLAQADRDYLKNKGKI</sequence>
<feature type="region of interest" description="Disordered" evidence="1">
    <location>
        <begin position="1"/>
        <end position="92"/>
    </location>
</feature>
<organism evidence="2 3">
    <name type="scientific">Clathrus columnatus</name>
    <dbReference type="NCBI Taxonomy" id="1419009"/>
    <lineage>
        <taxon>Eukaryota</taxon>
        <taxon>Fungi</taxon>
        <taxon>Dikarya</taxon>
        <taxon>Basidiomycota</taxon>
        <taxon>Agaricomycotina</taxon>
        <taxon>Agaricomycetes</taxon>
        <taxon>Phallomycetidae</taxon>
        <taxon>Phallales</taxon>
        <taxon>Clathraceae</taxon>
        <taxon>Clathrus</taxon>
    </lineage>
</organism>
<feature type="compositionally biased region" description="Basic and acidic residues" evidence="1">
    <location>
        <begin position="51"/>
        <end position="92"/>
    </location>
</feature>
<proteinExistence type="predicted"/>
<dbReference type="PANTHER" id="PTHR39475">
    <property type="entry name" value="CONIDIATION-SPECIFIC PROTEIN 6"/>
    <property type="match status" value="1"/>
</dbReference>
<name>A0AAV5AN88_9AGAM</name>
<evidence type="ECO:0000313" key="2">
    <source>
        <dbReference type="EMBL" id="GJJ16111.1"/>
    </source>
</evidence>
<keyword evidence="3" id="KW-1185">Reference proteome</keyword>
<dbReference type="Proteomes" id="UP001050691">
    <property type="component" value="Unassembled WGS sequence"/>
</dbReference>
<dbReference type="EMBL" id="BPWL01000013">
    <property type="protein sequence ID" value="GJJ16111.1"/>
    <property type="molecule type" value="Genomic_DNA"/>
</dbReference>
<comment type="caution">
    <text evidence="2">The sequence shown here is derived from an EMBL/GenBank/DDBJ whole genome shotgun (WGS) entry which is preliminary data.</text>
</comment>
<protein>
    <submittedName>
        <fullName evidence="2">Uncharacterized protein</fullName>
    </submittedName>
</protein>
<evidence type="ECO:0000313" key="3">
    <source>
        <dbReference type="Proteomes" id="UP001050691"/>
    </source>
</evidence>
<dbReference type="AlphaFoldDB" id="A0AAV5AN88"/>
<dbReference type="PANTHER" id="PTHR39475:SF1">
    <property type="entry name" value="CONIDIATION-SPECIFIC PROTEIN 6"/>
    <property type="match status" value="1"/>
</dbReference>
<accession>A0AAV5AN88</accession>
<feature type="compositionally biased region" description="Polar residues" evidence="1">
    <location>
        <begin position="1"/>
        <end position="12"/>
    </location>
</feature>
<feature type="compositionally biased region" description="Basic and acidic residues" evidence="1">
    <location>
        <begin position="23"/>
        <end position="40"/>
    </location>
</feature>
<evidence type="ECO:0000256" key="1">
    <source>
        <dbReference type="SAM" id="MobiDB-lite"/>
    </source>
</evidence>